<dbReference type="Proteomes" id="UP001179842">
    <property type="component" value="Chromosome"/>
</dbReference>
<proteinExistence type="predicted"/>
<accession>A0ABY8LTC4</accession>
<reference evidence="2" key="1">
    <citation type="submission" date="2023-04" db="EMBL/GenBank/DDBJ databases">
        <title>Completed genome of Mycoplasma lagogenitalium type strain 12MS.</title>
        <authorList>
            <person name="Spergser J."/>
        </authorList>
    </citation>
    <scope>NUCLEOTIDE SEQUENCE</scope>
    <source>
        <strain evidence="2">12MS</strain>
    </source>
</reference>
<keyword evidence="1" id="KW-0812">Transmembrane</keyword>
<keyword evidence="1" id="KW-0472">Membrane</keyword>
<organism evidence="2 3">
    <name type="scientific">Mesomycoplasma lagogenitalium</name>
    <dbReference type="NCBI Taxonomy" id="171286"/>
    <lineage>
        <taxon>Bacteria</taxon>
        <taxon>Bacillati</taxon>
        <taxon>Mycoplasmatota</taxon>
        <taxon>Mycoplasmoidales</taxon>
        <taxon>Metamycoplasmataceae</taxon>
        <taxon>Mesomycoplasma</taxon>
    </lineage>
</organism>
<keyword evidence="1" id="KW-1133">Transmembrane helix</keyword>
<name>A0ABY8LTC4_9BACT</name>
<keyword evidence="3" id="KW-1185">Reference proteome</keyword>
<dbReference type="RefSeq" id="WP_280101801.1">
    <property type="nucleotide sequence ID" value="NZ_CP122979.1"/>
</dbReference>
<dbReference type="EMBL" id="CP122979">
    <property type="protein sequence ID" value="WGI36500.1"/>
    <property type="molecule type" value="Genomic_DNA"/>
</dbReference>
<evidence type="ECO:0000313" key="3">
    <source>
        <dbReference type="Proteomes" id="UP001179842"/>
    </source>
</evidence>
<sequence length="60" mass="6957">MLEIYGIYSLIVLAVIITAVLIGFGAWKLQKYIFKKKKEKAKSEAVEEVENLEVRKKDDR</sequence>
<evidence type="ECO:0000313" key="2">
    <source>
        <dbReference type="EMBL" id="WGI36500.1"/>
    </source>
</evidence>
<feature type="transmembrane region" description="Helical" evidence="1">
    <location>
        <begin position="6"/>
        <end position="27"/>
    </location>
</feature>
<gene>
    <name evidence="2" type="ORF">QEG99_03480</name>
</gene>
<evidence type="ECO:0000256" key="1">
    <source>
        <dbReference type="SAM" id="Phobius"/>
    </source>
</evidence>
<protein>
    <submittedName>
        <fullName evidence="2">Uncharacterized protein</fullName>
    </submittedName>
</protein>